<dbReference type="Gene3D" id="3.40.33.10">
    <property type="entry name" value="CAP"/>
    <property type="match status" value="1"/>
</dbReference>
<feature type="domain" description="SCP" evidence="2">
    <location>
        <begin position="54"/>
        <end position="161"/>
    </location>
</feature>
<dbReference type="PROSITE" id="PS51257">
    <property type="entry name" value="PROKAR_LIPOPROTEIN"/>
    <property type="match status" value="1"/>
</dbReference>
<dbReference type="InterPro" id="IPR035940">
    <property type="entry name" value="CAP_sf"/>
</dbReference>
<dbReference type="RefSeq" id="WP_188611048.1">
    <property type="nucleotide sequence ID" value="NZ_BMGG01000007.1"/>
</dbReference>
<dbReference type="Pfam" id="PF00188">
    <property type="entry name" value="CAP"/>
    <property type="match status" value="1"/>
</dbReference>
<organism evidence="3 4">
    <name type="scientific">Chelatococcus reniformis</name>
    <dbReference type="NCBI Taxonomy" id="1494448"/>
    <lineage>
        <taxon>Bacteria</taxon>
        <taxon>Pseudomonadati</taxon>
        <taxon>Pseudomonadota</taxon>
        <taxon>Alphaproteobacteria</taxon>
        <taxon>Hyphomicrobiales</taxon>
        <taxon>Chelatococcaceae</taxon>
        <taxon>Chelatococcus</taxon>
    </lineage>
</organism>
<name>A0A916XKL4_9HYPH</name>
<dbReference type="Proteomes" id="UP000637002">
    <property type="component" value="Unassembled WGS sequence"/>
</dbReference>
<evidence type="ECO:0000256" key="1">
    <source>
        <dbReference type="SAM" id="SignalP"/>
    </source>
</evidence>
<feature type="signal peptide" evidence="1">
    <location>
        <begin position="1"/>
        <end position="17"/>
    </location>
</feature>
<accession>A0A916XKL4</accession>
<keyword evidence="1" id="KW-0732">Signal</keyword>
<dbReference type="EMBL" id="BMGG01000007">
    <property type="protein sequence ID" value="GGC78803.1"/>
    <property type="molecule type" value="Genomic_DNA"/>
</dbReference>
<evidence type="ECO:0000313" key="3">
    <source>
        <dbReference type="EMBL" id="GGC78803.1"/>
    </source>
</evidence>
<dbReference type="PANTHER" id="PTHR31157">
    <property type="entry name" value="SCP DOMAIN-CONTAINING PROTEIN"/>
    <property type="match status" value="1"/>
</dbReference>
<dbReference type="CDD" id="cd05379">
    <property type="entry name" value="CAP_bacterial"/>
    <property type="match status" value="1"/>
</dbReference>
<keyword evidence="4" id="KW-1185">Reference proteome</keyword>
<evidence type="ECO:0000259" key="2">
    <source>
        <dbReference type="Pfam" id="PF00188"/>
    </source>
</evidence>
<dbReference type="PANTHER" id="PTHR31157:SF1">
    <property type="entry name" value="SCP DOMAIN-CONTAINING PROTEIN"/>
    <property type="match status" value="1"/>
</dbReference>
<protein>
    <recommendedName>
        <fullName evidence="2">SCP domain-containing protein</fullName>
    </recommendedName>
</protein>
<gene>
    <name evidence="3" type="ORF">GCM10010994_41200</name>
</gene>
<sequence length="170" mass="17345">MAGIVERLCALALTAMAAACASEPRGSGGRQTPLFYASLAAPAAQVDAQSAAGMINLYRRNNGLPPLAVDPALERAAGAAAADMAAHDKPASAEALKRKLSAAGVAAPAVNVSAGYHTVAEAFSGWRESPVHNRTMLDGAGTRLGIATAYAPGSKYKVYWALIVAGPEQR</sequence>
<evidence type="ECO:0000313" key="4">
    <source>
        <dbReference type="Proteomes" id="UP000637002"/>
    </source>
</evidence>
<proteinExistence type="predicted"/>
<feature type="chain" id="PRO_5037617472" description="SCP domain-containing protein" evidence="1">
    <location>
        <begin position="18"/>
        <end position="170"/>
    </location>
</feature>
<dbReference type="AlphaFoldDB" id="A0A916XKL4"/>
<reference evidence="3" key="2">
    <citation type="submission" date="2020-09" db="EMBL/GenBank/DDBJ databases">
        <authorList>
            <person name="Sun Q."/>
            <person name="Zhou Y."/>
        </authorList>
    </citation>
    <scope>NUCLEOTIDE SEQUENCE</scope>
    <source>
        <strain evidence="3">CGMCC 1.12919</strain>
    </source>
</reference>
<dbReference type="InterPro" id="IPR014044">
    <property type="entry name" value="CAP_dom"/>
</dbReference>
<dbReference type="SUPFAM" id="SSF55797">
    <property type="entry name" value="PR-1-like"/>
    <property type="match status" value="1"/>
</dbReference>
<reference evidence="3" key="1">
    <citation type="journal article" date="2014" name="Int. J. Syst. Evol. Microbiol.">
        <title>Complete genome sequence of Corynebacterium casei LMG S-19264T (=DSM 44701T), isolated from a smear-ripened cheese.</title>
        <authorList>
            <consortium name="US DOE Joint Genome Institute (JGI-PGF)"/>
            <person name="Walter F."/>
            <person name="Albersmeier A."/>
            <person name="Kalinowski J."/>
            <person name="Ruckert C."/>
        </authorList>
    </citation>
    <scope>NUCLEOTIDE SEQUENCE</scope>
    <source>
        <strain evidence="3">CGMCC 1.12919</strain>
    </source>
</reference>
<comment type="caution">
    <text evidence="3">The sequence shown here is derived from an EMBL/GenBank/DDBJ whole genome shotgun (WGS) entry which is preliminary data.</text>
</comment>